<reference evidence="4" key="2">
    <citation type="submission" date="2017-06" db="EMBL/GenBank/DDBJ databases">
        <title>WGS assembly of Brachypodium distachyon.</title>
        <authorList>
            <consortium name="The International Brachypodium Initiative"/>
            <person name="Lucas S."/>
            <person name="Harmon-Smith M."/>
            <person name="Lail K."/>
            <person name="Tice H."/>
            <person name="Grimwood J."/>
            <person name="Bruce D."/>
            <person name="Barry K."/>
            <person name="Shu S."/>
            <person name="Lindquist E."/>
            <person name="Wang M."/>
            <person name="Pitluck S."/>
            <person name="Vogel J.P."/>
            <person name="Garvin D.F."/>
            <person name="Mockler T.C."/>
            <person name="Schmutz J."/>
            <person name="Rokhsar D."/>
            <person name="Bevan M.W."/>
        </authorList>
    </citation>
    <scope>NUCLEOTIDE SEQUENCE</scope>
    <source>
        <strain evidence="4">Bd21</strain>
    </source>
</reference>
<evidence type="ECO:0008006" key="7">
    <source>
        <dbReference type="Google" id="ProtNLM"/>
    </source>
</evidence>
<dbReference type="PROSITE" id="PS51450">
    <property type="entry name" value="LRR"/>
    <property type="match status" value="1"/>
</dbReference>
<dbReference type="Proteomes" id="UP000008810">
    <property type="component" value="Chromosome 2"/>
</dbReference>
<dbReference type="InterPro" id="IPR056789">
    <property type="entry name" value="LRR_R13L1-DRL21"/>
</dbReference>
<dbReference type="ExpressionAtlas" id="A0A2K2DC29">
    <property type="expression patterns" value="baseline"/>
</dbReference>
<reference evidence="4 5" key="1">
    <citation type="journal article" date="2010" name="Nature">
        <title>Genome sequencing and analysis of the model grass Brachypodium distachyon.</title>
        <authorList>
            <consortium name="International Brachypodium Initiative"/>
        </authorList>
    </citation>
    <scope>NUCLEOTIDE SEQUENCE [LARGE SCALE GENOMIC DNA]</scope>
    <source>
        <strain evidence="4 5">Bd21</strain>
    </source>
</reference>
<dbReference type="SUPFAM" id="SSF52047">
    <property type="entry name" value="RNI-like"/>
    <property type="match status" value="1"/>
</dbReference>
<dbReference type="AlphaFoldDB" id="A0A2K2DC29"/>
<evidence type="ECO:0000313" key="5">
    <source>
        <dbReference type="EnsemblPlants" id="PNT71835"/>
    </source>
</evidence>
<sequence length="971" mass="109041">MHDLVHDLARSVLADEFFVSSKQANAKGSLCHFALISDCSKALESSKIRALRFVDCGETVLQNAAFSSAKSLRVLDLRECVIHRIPDSIGQLKQLRYLNAPRVQHATIPDSITKLLKLTYLKLNKSPTVLALPESIGDIEGLMYLDLSGCSGIEKLPASLGRLKKLVHLDLSNCTRVGGVSVFLENLTELQYLNLSHCPNIGPLSEALGGLSELQYLNLSFSSYLVGCQEAEVLGTFSKLEYLNLSSRYCKLQKLPEALGRCVKLKYLNLRGLICMEELPVSFRNLNNLVHLDLKDCRRVIVLPETLGGLTKLQYLNLSWASNNYERSLIGLPNVMGNLTELRYLNLSGFLNSVFETDWNGEIDSFMDRISTLSNLEHLDLSGNSSIRSIPASFCNLRKVHTMDFSYCFGLYKLPECIGTMDSLTLYLKGCPLSDQPHLSGSLVTLPCFVVHAGEGESSSNLVLLQHINPEELEITELENVKSPEEAHCINLTGKQSMEELELRWTEDAQRFVDDKMLLEKLVPPSTVKKFMIQGYNNVSLPAWLMDITHYLPYLFRLEMCDMPNCNVLPPVSQLRNLVWLVLSGMESLEDWNTSYSSGEEHVIDKLEIHNCPKLRMDLAQPRAICLKISKSDNVLSSWGEYMTHTGASSSYSSVTTELVVSCCKVPLYNWSLLHHLTGLTDLSISCCSDLTSSPEIIQHLCSVESLLLEDNDQDELPEWLGELTSLQKLEIKKYTGLIELHENMRQLKKLQTLKVCNCNSMVSLPLWLGELISLKELTFWSCYCIRSLPESLQQLTNLQELYIFCCFELEHLVESEENQKEFTDMKERVCILPTSLTKLQIMGCEGISSLPEGIQQLTNLQELHIINCCELVKWCRSEENEMKLAHIEKKVRNYVSVHRLPAAAEGGGRGGSFSSAACGVRRAASMAGGEASWRGGAVRRAVGSYAWREYQVIYVATFHPKNPSVFCRLH</sequence>
<protein>
    <recommendedName>
        <fullName evidence="7">NB-ARC domain-containing protein</fullName>
    </recommendedName>
</protein>
<keyword evidence="1" id="KW-0677">Repeat</keyword>
<feature type="domain" description="Disease resistance R13L4/SHOC-2-like LRR" evidence="2">
    <location>
        <begin position="111"/>
        <end position="250"/>
    </location>
</feature>
<evidence type="ECO:0000259" key="2">
    <source>
        <dbReference type="Pfam" id="PF23598"/>
    </source>
</evidence>
<name>A0A2K2DC29_BRADI</name>
<dbReference type="Pfam" id="PF00560">
    <property type="entry name" value="LRR_1"/>
    <property type="match status" value="1"/>
</dbReference>
<keyword evidence="6" id="KW-1185">Reference proteome</keyword>
<evidence type="ECO:0000313" key="4">
    <source>
        <dbReference type="EMBL" id="PNT71835.1"/>
    </source>
</evidence>
<evidence type="ECO:0000259" key="3">
    <source>
        <dbReference type="Pfam" id="PF25019"/>
    </source>
</evidence>
<dbReference type="Pfam" id="PF23598">
    <property type="entry name" value="LRR_14"/>
    <property type="match status" value="2"/>
</dbReference>
<dbReference type="Gene3D" id="3.80.10.10">
    <property type="entry name" value="Ribonuclease Inhibitor"/>
    <property type="match status" value="3"/>
</dbReference>
<reference evidence="5" key="3">
    <citation type="submission" date="2018-08" db="UniProtKB">
        <authorList>
            <consortium name="EnsemblPlants"/>
        </authorList>
    </citation>
    <scope>IDENTIFICATION</scope>
    <source>
        <strain evidence="5">cv. Bd21</strain>
    </source>
</reference>
<dbReference type="SMART" id="SM00367">
    <property type="entry name" value="LRR_CC"/>
    <property type="match status" value="6"/>
</dbReference>
<dbReference type="InterPro" id="IPR006553">
    <property type="entry name" value="Leu-rich_rpt_Cys-con_subtyp"/>
</dbReference>
<dbReference type="InterPro" id="IPR055414">
    <property type="entry name" value="LRR_R13L4/SHOC2-like"/>
</dbReference>
<dbReference type="Pfam" id="PF25019">
    <property type="entry name" value="LRR_R13L1-DRL21"/>
    <property type="match status" value="1"/>
</dbReference>
<dbReference type="PANTHER" id="PTHR47186">
    <property type="entry name" value="LEUCINE-RICH REPEAT-CONTAINING PROTEIN 57"/>
    <property type="match status" value="1"/>
</dbReference>
<evidence type="ECO:0000313" key="6">
    <source>
        <dbReference type="Proteomes" id="UP000008810"/>
    </source>
</evidence>
<proteinExistence type="predicted"/>
<dbReference type="InterPro" id="IPR032675">
    <property type="entry name" value="LRR_dom_sf"/>
</dbReference>
<dbReference type="GO" id="GO:0035556">
    <property type="term" value="P:intracellular signal transduction"/>
    <property type="evidence" value="ECO:0000318"/>
    <property type="project" value="GO_Central"/>
</dbReference>
<accession>A0A2K2DC29</accession>
<dbReference type="InParanoid" id="A0A2K2DC29"/>
<gene>
    <name evidence="4" type="ORF">BRADI_2g36176v3</name>
</gene>
<dbReference type="SUPFAM" id="SSF52058">
    <property type="entry name" value="L domain-like"/>
    <property type="match status" value="2"/>
</dbReference>
<feature type="domain" description="Disease resistance R13L4/SHOC-2-like LRR" evidence="2">
    <location>
        <begin position="689"/>
        <end position="887"/>
    </location>
</feature>
<dbReference type="EnsemblPlants" id="PNT71835">
    <property type="protein sequence ID" value="PNT71835"/>
    <property type="gene ID" value="BRADI_2g36176v3"/>
</dbReference>
<organism evidence="4">
    <name type="scientific">Brachypodium distachyon</name>
    <name type="common">Purple false brome</name>
    <name type="synonym">Trachynia distachya</name>
    <dbReference type="NCBI Taxonomy" id="15368"/>
    <lineage>
        <taxon>Eukaryota</taxon>
        <taxon>Viridiplantae</taxon>
        <taxon>Streptophyta</taxon>
        <taxon>Embryophyta</taxon>
        <taxon>Tracheophyta</taxon>
        <taxon>Spermatophyta</taxon>
        <taxon>Magnoliopsida</taxon>
        <taxon>Liliopsida</taxon>
        <taxon>Poales</taxon>
        <taxon>Poaceae</taxon>
        <taxon>BOP clade</taxon>
        <taxon>Pooideae</taxon>
        <taxon>Stipodae</taxon>
        <taxon>Brachypodieae</taxon>
        <taxon>Brachypodium</taxon>
    </lineage>
</organism>
<evidence type="ECO:0000256" key="1">
    <source>
        <dbReference type="ARBA" id="ARBA00022737"/>
    </source>
</evidence>
<feature type="domain" description="R13L1/DRL21-like LRR repeat region" evidence="3">
    <location>
        <begin position="465"/>
        <end position="586"/>
    </location>
</feature>
<dbReference type="OrthoDB" id="627179at2759"/>
<dbReference type="Gramene" id="PNT71835">
    <property type="protein sequence ID" value="PNT71835"/>
    <property type="gene ID" value="BRADI_2g36176v3"/>
</dbReference>
<dbReference type="PANTHER" id="PTHR47186:SF3">
    <property type="entry name" value="OS09G0267800 PROTEIN"/>
    <property type="match status" value="1"/>
</dbReference>
<dbReference type="EMBL" id="CM000881">
    <property type="protein sequence ID" value="PNT71835.1"/>
    <property type="molecule type" value="Genomic_DNA"/>
</dbReference>
<dbReference type="InterPro" id="IPR001611">
    <property type="entry name" value="Leu-rich_rpt"/>
</dbReference>